<accession>A0A6I4U054</accession>
<dbReference type="PANTHER" id="PTHR36926:SF1">
    <property type="entry name" value="COLICIN V PRODUCTION PROTEIN"/>
    <property type="match status" value="1"/>
</dbReference>
<evidence type="ECO:0000256" key="2">
    <source>
        <dbReference type="ARBA" id="ARBA00022692"/>
    </source>
</evidence>
<feature type="transmembrane region" description="Helical" evidence="5">
    <location>
        <begin position="28"/>
        <end position="44"/>
    </location>
</feature>
<dbReference type="InterPro" id="IPR052719">
    <property type="entry name" value="CvpA-like"/>
</dbReference>
<dbReference type="Proteomes" id="UP000469430">
    <property type="component" value="Unassembled WGS sequence"/>
</dbReference>
<dbReference type="Pfam" id="PF02674">
    <property type="entry name" value="Colicin_V"/>
    <property type="match status" value="1"/>
</dbReference>
<keyword evidence="3 5" id="KW-1133">Transmembrane helix</keyword>
<dbReference type="GO" id="GO:0009403">
    <property type="term" value="P:toxin biosynthetic process"/>
    <property type="evidence" value="ECO:0007669"/>
    <property type="project" value="InterPro"/>
</dbReference>
<proteinExistence type="predicted"/>
<sequence>MGGFDIAVLLVVGVSAAVGFMRGFVQEVLSLAALAVSVIAIRYFHTDLTGGLTDMVGSESGAAVLAFGLLLLIPYFAVKLLARQAGKTSRGSVLGPVDRVLGFGFGAVKGVLIVVIVFSLLVLFYDTIWGPSGRPEWITSARTYAFVNASSDAMVSMISERHEQMELEAAAAASE</sequence>
<evidence type="ECO:0000256" key="5">
    <source>
        <dbReference type="SAM" id="Phobius"/>
    </source>
</evidence>
<feature type="transmembrane region" description="Helical" evidence="5">
    <location>
        <begin position="103"/>
        <end position="125"/>
    </location>
</feature>
<dbReference type="AlphaFoldDB" id="A0A6I4U054"/>
<reference evidence="6 7" key="1">
    <citation type="submission" date="2019-12" db="EMBL/GenBank/DDBJ databases">
        <title>Genomic-based taxomic classification of the family Erythrobacteraceae.</title>
        <authorList>
            <person name="Xu L."/>
        </authorList>
    </citation>
    <scope>NUCLEOTIDE SEQUENCE [LARGE SCALE GENOMIC DNA]</scope>
    <source>
        <strain evidence="6 7">S36</strain>
    </source>
</reference>
<dbReference type="RefSeq" id="WP_161391688.1">
    <property type="nucleotide sequence ID" value="NZ_JBHSCP010000001.1"/>
</dbReference>
<dbReference type="GO" id="GO:0016020">
    <property type="term" value="C:membrane"/>
    <property type="evidence" value="ECO:0007669"/>
    <property type="project" value="UniProtKB-SubCell"/>
</dbReference>
<comment type="subcellular location">
    <subcellularLocation>
        <location evidence="1">Membrane</location>
        <topology evidence="1">Multi-pass membrane protein</topology>
    </subcellularLocation>
</comment>
<comment type="caution">
    <text evidence="6">The sequence shown here is derived from an EMBL/GenBank/DDBJ whole genome shotgun (WGS) entry which is preliminary data.</text>
</comment>
<feature type="transmembrane region" description="Helical" evidence="5">
    <location>
        <begin position="6"/>
        <end position="21"/>
    </location>
</feature>
<organism evidence="6 7">
    <name type="scientific">Croceibacterium xixiisoli</name>
    <dbReference type="NCBI Taxonomy" id="1476466"/>
    <lineage>
        <taxon>Bacteria</taxon>
        <taxon>Pseudomonadati</taxon>
        <taxon>Pseudomonadota</taxon>
        <taxon>Alphaproteobacteria</taxon>
        <taxon>Sphingomonadales</taxon>
        <taxon>Erythrobacteraceae</taxon>
        <taxon>Croceibacterium</taxon>
    </lineage>
</organism>
<dbReference type="InterPro" id="IPR003825">
    <property type="entry name" value="Colicin-V_CvpA"/>
</dbReference>
<feature type="transmembrane region" description="Helical" evidence="5">
    <location>
        <begin position="64"/>
        <end position="82"/>
    </location>
</feature>
<keyword evidence="2 5" id="KW-0812">Transmembrane</keyword>
<keyword evidence="7" id="KW-1185">Reference proteome</keyword>
<dbReference type="OrthoDB" id="9806894at2"/>
<dbReference type="PANTHER" id="PTHR36926">
    <property type="entry name" value="COLICIN V PRODUCTION PROTEIN"/>
    <property type="match status" value="1"/>
</dbReference>
<keyword evidence="4 5" id="KW-0472">Membrane</keyword>
<evidence type="ECO:0000313" key="6">
    <source>
        <dbReference type="EMBL" id="MXP00014.1"/>
    </source>
</evidence>
<evidence type="ECO:0000313" key="7">
    <source>
        <dbReference type="Proteomes" id="UP000469430"/>
    </source>
</evidence>
<gene>
    <name evidence="6" type="ORF">GRI97_13550</name>
</gene>
<evidence type="ECO:0000256" key="1">
    <source>
        <dbReference type="ARBA" id="ARBA00004141"/>
    </source>
</evidence>
<protein>
    <submittedName>
        <fullName evidence="6">CvpA family protein</fullName>
    </submittedName>
</protein>
<dbReference type="EMBL" id="WTYJ01000002">
    <property type="protein sequence ID" value="MXP00014.1"/>
    <property type="molecule type" value="Genomic_DNA"/>
</dbReference>
<evidence type="ECO:0000256" key="3">
    <source>
        <dbReference type="ARBA" id="ARBA00022989"/>
    </source>
</evidence>
<evidence type="ECO:0000256" key="4">
    <source>
        <dbReference type="ARBA" id="ARBA00023136"/>
    </source>
</evidence>
<name>A0A6I4U054_9SPHN</name>